<dbReference type="GO" id="GO:0006493">
    <property type="term" value="P:protein O-linked glycosylation"/>
    <property type="evidence" value="ECO:0007669"/>
    <property type="project" value="TreeGrafter"/>
</dbReference>
<sequence>MIQKTDIIIVTGKTAIKQEFRKPLEVVETENNVTDTVIDIEADGALDNSFYDERFDDMEIQLPSVFVGPEDEEEFNETSRKYLSYNDSYSYPLEIDLERLVNNLIVFKQRIPYRQINPHPYSFIQPPPKCHFPHHNNSTKTVLVLIKSAVSNMELRAAVRAMWRDLRDPYVRRVFMLGYNGSYQALVDEEVRQYNDIVQENFLDAYMNNTLKTVMSYNWAMKNCWEADMLLFLDDDYHVQPHALIKYIRGIEKMNKTGVYLGSTAIAAKPERNENSKWKTSFHEYPYDHFPPYIGGGAYLLSKDVARKFKVAFPYVKYLGIDDVYLGIVAKKLAITPKYDAHFSTLSNISLAKECSHDPAELVSGNCQIADRKRRLLLKPTIPLPDGKFLTDNSTFNYPLMVNMTQLVNDKLLRHKDSSIPPINPHPYNYVHRPNRCSFLHADKHVKNVLLLVKSQASNVEERLYLRKLWGIHRDYNFKKVFLLGMGRSKQSLVDEESRKYRDVIQEDFRDDYMNSTRKTIMGFNWAAKFCAQADFIVVLKEGYDIDINRTLKYLRTVLPSKQSSDIFRGKLVKNAYPTRDLDSRLFLSRKTYPLEKFPPFLNEKFYVISSDVAWKFQVAFPFVKYFGRSDVYLGFVARKLQVKPKEDSIFVDPPKLEAVAECPDSSVAKIITKECISSKDLLKTKTTPKKITVIRKVKIKSKLPVVDVT</sequence>
<dbReference type="Gene3D" id="3.90.550.50">
    <property type="match status" value="2"/>
</dbReference>
<keyword evidence="5" id="KW-0812">Transmembrane</keyword>
<protein>
    <submittedName>
        <fullName evidence="11">Beta-1,3-galactosyltransferase brn</fullName>
    </submittedName>
</protein>
<evidence type="ECO:0000256" key="9">
    <source>
        <dbReference type="ARBA" id="ARBA00023136"/>
    </source>
</evidence>
<evidence type="ECO:0000256" key="2">
    <source>
        <dbReference type="ARBA" id="ARBA00008661"/>
    </source>
</evidence>
<dbReference type="FunFam" id="3.90.550.50:FF:000001">
    <property type="entry name" value="Hexosyltransferase"/>
    <property type="match status" value="2"/>
</dbReference>
<name>A0A210QK15_MIZYE</name>
<keyword evidence="12" id="KW-1185">Reference proteome</keyword>
<dbReference type="GO" id="GO:0000139">
    <property type="term" value="C:Golgi membrane"/>
    <property type="evidence" value="ECO:0007669"/>
    <property type="project" value="UniProtKB-SubCell"/>
</dbReference>
<dbReference type="Proteomes" id="UP000242188">
    <property type="component" value="Unassembled WGS sequence"/>
</dbReference>
<dbReference type="OrthoDB" id="2139606at2759"/>
<dbReference type="SUPFAM" id="SSF53448">
    <property type="entry name" value="Nucleotide-diphospho-sugar transferases"/>
    <property type="match status" value="1"/>
</dbReference>
<dbReference type="PANTHER" id="PTHR11214">
    <property type="entry name" value="BETA-1,3-N-ACETYLGLUCOSAMINYLTRANSFERASE"/>
    <property type="match status" value="1"/>
</dbReference>
<dbReference type="AlphaFoldDB" id="A0A210QK15"/>
<dbReference type="GO" id="GO:0008194">
    <property type="term" value="F:UDP-glycosyltransferase activity"/>
    <property type="evidence" value="ECO:0007669"/>
    <property type="project" value="TreeGrafter"/>
</dbReference>
<reference evidence="11 12" key="1">
    <citation type="journal article" date="2017" name="Nat. Ecol. Evol.">
        <title>Scallop genome provides insights into evolution of bilaterian karyotype and development.</title>
        <authorList>
            <person name="Wang S."/>
            <person name="Zhang J."/>
            <person name="Jiao W."/>
            <person name="Li J."/>
            <person name="Xun X."/>
            <person name="Sun Y."/>
            <person name="Guo X."/>
            <person name="Huan P."/>
            <person name="Dong B."/>
            <person name="Zhang L."/>
            <person name="Hu X."/>
            <person name="Sun X."/>
            <person name="Wang J."/>
            <person name="Zhao C."/>
            <person name="Wang Y."/>
            <person name="Wang D."/>
            <person name="Huang X."/>
            <person name="Wang R."/>
            <person name="Lv J."/>
            <person name="Li Y."/>
            <person name="Zhang Z."/>
            <person name="Liu B."/>
            <person name="Lu W."/>
            <person name="Hui Y."/>
            <person name="Liang J."/>
            <person name="Zhou Z."/>
            <person name="Hou R."/>
            <person name="Li X."/>
            <person name="Liu Y."/>
            <person name="Li H."/>
            <person name="Ning X."/>
            <person name="Lin Y."/>
            <person name="Zhao L."/>
            <person name="Xing Q."/>
            <person name="Dou J."/>
            <person name="Li Y."/>
            <person name="Mao J."/>
            <person name="Guo H."/>
            <person name="Dou H."/>
            <person name="Li T."/>
            <person name="Mu C."/>
            <person name="Jiang W."/>
            <person name="Fu Q."/>
            <person name="Fu X."/>
            <person name="Miao Y."/>
            <person name="Liu J."/>
            <person name="Yu Q."/>
            <person name="Li R."/>
            <person name="Liao H."/>
            <person name="Li X."/>
            <person name="Kong Y."/>
            <person name="Jiang Z."/>
            <person name="Chourrout D."/>
            <person name="Li R."/>
            <person name="Bao Z."/>
        </authorList>
    </citation>
    <scope>NUCLEOTIDE SEQUENCE [LARGE SCALE GENOMIC DNA]</scope>
    <source>
        <strain evidence="11 12">PY_sf001</strain>
    </source>
</reference>
<keyword evidence="7" id="KW-1133">Transmembrane helix</keyword>
<accession>A0A210QK15</accession>
<keyword evidence="9" id="KW-0472">Membrane</keyword>
<keyword evidence="3 11" id="KW-0328">Glycosyltransferase</keyword>
<gene>
    <name evidence="11" type="ORF">KP79_PYT20668</name>
</gene>
<evidence type="ECO:0000256" key="1">
    <source>
        <dbReference type="ARBA" id="ARBA00004323"/>
    </source>
</evidence>
<keyword evidence="6" id="KW-0735">Signal-anchor</keyword>
<dbReference type="GO" id="GO:0016758">
    <property type="term" value="F:hexosyltransferase activity"/>
    <property type="evidence" value="ECO:0007669"/>
    <property type="project" value="InterPro"/>
</dbReference>
<evidence type="ECO:0000313" key="11">
    <source>
        <dbReference type="EMBL" id="OWF49094.1"/>
    </source>
</evidence>
<organism evidence="11 12">
    <name type="scientific">Mizuhopecten yessoensis</name>
    <name type="common">Japanese scallop</name>
    <name type="synonym">Patinopecten yessoensis</name>
    <dbReference type="NCBI Taxonomy" id="6573"/>
    <lineage>
        <taxon>Eukaryota</taxon>
        <taxon>Metazoa</taxon>
        <taxon>Spiralia</taxon>
        <taxon>Lophotrochozoa</taxon>
        <taxon>Mollusca</taxon>
        <taxon>Bivalvia</taxon>
        <taxon>Autobranchia</taxon>
        <taxon>Pteriomorphia</taxon>
        <taxon>Pectinida</taxon>
        <taxon>Pectinoidea</taxon>
        <taxon>Pectinidae</taxon>
        <taxon>Mizuhopecten</taxon>
    </lineage>
</organism>
<evidence type="ECO:0000256" key="3">
    <source>
        <dbReference type="ARBA" id="ARBA00022676"/>
    </source>
</evidence>
<dbReference type="Pfam" id="PF01762">
    <property type="entry name" value="Galactosyl_T"/>
    <property type="match status" value="2"/>
</dbReference>
<evidence type="ECO:0000256" key="8">
    <source>
        <dbReference type="ARBA" id="ARBA00023034"/>
    </source>
</evidence>
<comment type="similarity">
    <text evidence="2">Belongs to the glycosyltransferase 31 family.</text>
</comment>
<comment type="caution">
    <text evidence="11">The sequence shown here is derived from an EMBL/GenBank/DDBJ whole genome shotgun (WGS) entry which is preliminary data.</text>
</comment>
<dbReference type="EMBL" id="NEDP02003256">
    <property type="protein sequence ID" value="OWF49094.1"/>
    <property type="molecule type" value="Genomic_DNA"/>
</dbReference>
<evidence type="ECO:0000256" key="4">
    <source>
        <dbReference type="ARBA" id="ARBA00022679"/>
    </source>
</evidence>
<comment type="subcellular location">
    <subcellularLocation>
        <location evidence="1">Golgi apparatus membrane</location>
        <topology evidence="1">Single-pass type II membrane protein</topology>
    </subcellularLocation>
</comment>
<evidence type="ECO:0000256" key="5">
    <source>
        <dbReference type="ARBA" id="ARBA00022692"/>
    </source>
</evidence>
<evidence type="ECO:0000256" key="10">
    <source>
        <dbReference type="ARBA" id="ARBA00023180"/>
    </source>
</evidence>
<keyword evidence="10" id="KW-0325">Glycoprotein</keyword>
<proteinExistence type="inferred from homology"/>
<evidence type="ECO:0000256" key="6">
    <source>
        <dbReference type="ARBA" id="ARBA00022968"/>
    </source>
</evidence>
<evidence type="ECO:0000313" key="12">
    <source>
        <dbReference type="Proteomes" id="UP000242188"/>
    </source>
</evidence>
<evidence type="ECO:0000256" key="7">
    <source>
        <dbReference type="ARBA" id="ARBA00022989"/>
    </source>
</evidence>
<keyword evidence="8" id="KW-0333">Golgi apparatus</keyword>
<dbReference type="InterPro" id="IPR002659">
    <property type="entry name" value="Glyco_trans_31"/>
</dbReference>
<dbReference type="InterPro" id="IPR029044">
    <property type="entry name" value="Nucleotide-diphossugar_trans"/>
</dbReference>
<dbReference type="PANTHER" id="PTHR11214:SF349">
    <property type="entry name" value="BETA-1,3-GALACTOSYLTRANSFERASE BRN"/>
    <property type="match status" value="1"/>
</dbReference>
<keyword evidence="4 11" id="KW-0808">Transferase</keyword>